<dbReference type="Proteomes" id="UP000887013">
    <property type="component" value="Unassembled WGS sequence"/>
</dbReference>
<evidence type="ECO:0000313" key="2">
    <source>
        <dbReference type="Proteomes" id="UP000887013"/>
    </source>
</evidence>
<reference evidence="1" key="1">
    <citation type="submission" date="2020-08" db="EMBL/GenBank/DDBJ databases">
        <title>Multicomponent nature underlies the extraordinary mechanical properties of spider dragline silk.</title>
        <authorList>
            <person name="Kono N."/>
            <person name="Nakamura H."/>
            <person name="Mori M."/>
            <person name="Yoshida Y."/>
            <person name="Ohtoshi R."/>
            <person name="Malay A.D."/>
            <person name="Moran D.A.P."/>
            <person name="Tomita M."/>
            <person name="Numata K."/>
            <person name="Arakawa K."/>
        </authorList>
    </citation>
    <scope>NUCLEOTIDE SEQUENCE</scope>
</reference>
<gene>
    <name evidence="1" type="ORF">NPIL_5101</name>
</gene>
<keyword evidence="2" id="KW-1185">Reference proteome</keyword>
<dbReference type="AlphaFoldDB" id="A0A8X6PFP3"/>
<accession>A0A8X6PFP3</accession>
<dbReference type="SUPFAM" id="SSF53822">
    <property type="entry name" value="Periplasmic binding protein-like I"/>
    <property type="match status" value="1"/>
</dbReference>
<dbReference type="InterPro" id="IPR028082">
    <property type="entry name" value="Peripla_BP_I"/>
</dbReference>
<organism evidence="1 2">
    <name type="scientific">Nephila pilipes</name>
    <name type="common">Giant wood spider</name>
    <name type="synonym">Nephila maculata</name>
    <dbReference type="NCBI Taxonomy" id="299642"/>
    <lineage>
        <taxon>Eukaryota</taxon>
        <taxon>Metazoa</taxon>
        <taxon>Ecdysozoa</taxon>
        <taxon>Arthropoda</taxon>
        <taxon>Chelicerata</taxon>
        <taxon>Arachnida</taxon>
        <taxon>Araneae</taxon>
        <taxon>Araneomorphae</taxon>
        <taxon>Entelegynae</taxon>
        <taxon>Araneoidea</taxon>
        <taxon>Nephilidae</taxon>
        <taxon>Nephila</taxon>
    </lineage>
</organism>
<dbReference type="EMBL" id="BMAW01114948">
    <property type="protein sequence ID" value="GFT64128.1"/>
    <property type="molecule type" value="Genomic_DNA"/>
</dbReference>
<proteinExistence type="predicted"/>
<sequence>MKNSHSQKSQEFRCGDIGDQVVHLGSSCTMKVIVICASPDTVREILLAAEEIGMIASGEYVFFSIELFTRYVYVDIICIVVRK</sequence>
<comment type="caution">
    <text evidence="1">The sequence shown here is derived from an EMBL/GenBank/DDBJ whole genome shotgun (WGS) entry which is preliminary data.</text>
</comment>
<dbReference type="OrthoDB" id="6435316at2759"/>
<evidence type="ECO:0000313" key="1">
    <source>
        <dbReference type="EMBL" id="GFT64128.1"/>
    </source>
</evidence>
<name>A0A8X6PFP3_NEPPI</name>
<protein>
    <submittedName>
        <fullName evidence="1">Uncharacterized protein</fullName>
    </submittedName>
</protein>
<dbReference type="Gene3D" id="3.40.50.2300">
    <property type="match status" value="1"/>
</dbReference>